<evidence type="ECO:0000313" key="1">
    <source>
        <dbReference type="EMBL" id="KMO93806.1"/>
    </source>
</evidence>
<accession>A0A0J7A917</accession>
<comment type="caution">
    <text evidence="1">The sequence shown here is derived from an EMBL/GenBank/DDBJ whole genome shotgun (WGS) entry which is preliminary data.</text>
</comment>
<dbReference type="Proteomes" id="UP000035932">
    <property type="component" value="Unassembled WGS sequence"/>
</dbReference>
<organism evidence="1 2">
    <name type="scientific">Streptomyces roseus</name>
    <dbReference type="NCBI Taxonomy" id="66430"/>
    <lineage>
        <taxon>Bacteria</taxon>
        <taxon>Bacillati</taxon>
        <taxon>Actinomycetota</taxon>
        <taxon>Actinomycetes</taxon>
        <taxon>Kitasatosporales</taxon>
        <taxon>Streptomycetaceae</taxon>
        <taxon>Streptomyces</taxon>
    </lineage>
</organism>
<sequence length="79" mass="8646">MKRPSPGSSQYPISFVLVQVIQDEWHLGGMPLSSDSGQNCVQLVGESVLTQDLKHEAYGLSKPAYSSHEVAVVRVEFSI</sequence>
<gene>
    <name evidence="1" type="ORF">ACS04_33075</name>
</gene>
<protein>
    <submittedName>
        <fullName evidence="1">Uncharacterized protein</fullName>
    </submittedName>
</protein>
<name>A0A0J7A917_9ACTN</name>
<reference evidence="1 2" key="1">
    <citation type="submission" date="2015-06" db="EMBL/GenBank/DDBJ databases">
        <title>Recapitulation of the evolution of biosynthetic gene clusters reveals hidden chemical diversity on bacterial genomes.</title>
        <authorList>
            <person name="Cruz-Morales P."/>
            <person name="Martinez-Guerrero C."/>
            <person name="Morales-Escalante M.A."/>
            <person name="Yanez-Guerra L.A."/>
            <person name="Kopp J.F."/>
            <person name="Feldmann J."/>
            <person name="Ramos-Aboites H.E."/>
            <person name="Barona-Gomez F."/>
        </authorList>
    </citation>
    <scope>NUCLEOTIDE SEQUENCE [LARGE SCALE GENOMIC DNA]</scope>
    <source>
        <strain evidence="1 2">ATCC 31245</strain>
    </source>
</reference>
<dbReference type="EMBL" id="LFML01000159">
    <property type="protein sequence ID" value="KMO93806.1"/>
    <property type="molecule type" value="Genomic_DNA"/>
</dbReference>
<proteinExistence type="predicted"/>
<keyword evidence="2" id="KW-1185">Reference proteome</keyword>
<evidence type="ECO:0000313" key="2">
    <source>
        <dbReference type="Proteomes" id="UP000035932"/>
    </source>
</evidence>
<dbReference type="AlphaFoldDB" id="A0A0J7A917"/>